<name>A0ABT5B488_9BACT</name>
<protein>
    <submittedName>
        <fullName evidence="2">Type IV toxin-antitoxin system AbiEi family antitoxin domain-containing protein</fullName>
    </submittedName>
</protein>
<keyword evidence="3" id="KW-1185">Reference proteome</keyword>
<accession>A0ABT5B488</accession>
<dbReference type="RefSeq" id="WP_271997655.1">
    <property type="nucleotide sequence ID" value="NZ_JAQNDN010000004.1"/>
</dbReference>
<reference evidence="2 3" key="1">
    <citation type="submission" date="2022-11" db="EMBL/GenBank/DDBJ databases">
        <title>Minimal conservation of predation-associated metabolite biosynthetic gene clusters underscores biosynthetic potential of Myxococcota including descriptions for ten novel species: Archangium lansinium sp. nov., Myxococcus landrumus sp. nov., Nannocystis bai.</title>
        <authorList>
            <person name="Ahearne A."/>
            <person name="Stevens C."/>
            <person name="Dowd S."/>
        </authorList>
    </citation>
    <scope>NUCLEOTIDE SEQUENCE [LARGE SCALE GENOMIC DNA]</scope>
    <source>
        <strain evidence="2 3">NCELM</strain>
    </source>
</reference>
<dbReference type="InterPro" id="IPR025159">
    <property type="entry name" value="AbiEi_N"/>
</dbReference>
<gene>
    <name evidence="2" type="ORF">POL58_12085</name>
</gene>
<evidence type="ECO:0000313" key="3">
    <source>
        <dbReference type="Proteomes" id="UP001217838"/>
    </source>
</evidence>
<evidence type="ECO:0000313" key="2">
    <source>
        <dbReference type="EMBL" id="MDC0668485.1"/>
    </source>
</evidence>
<feature type="domain" description="AbiEi antitoxin N-terminal" evidence="1">
    <location>
        <begin position="11"/>
        <end position="59"/>
    </location>
</feature>
<comment type="caution">
    <text evidence="2">The sequence shown here is derived from an EMBL/GenBank/DDBJ whole genome shotgun (WGS) entry which is preliminary data.</text>
</comment>
<dbReference type="Pfam" id="PF13338">
    <property type="entry name" value="AbiEi_4"/>
    <property type="match status" value="1"/>
</dbReference>
<sequence length="191" mass="21417">MKRRENGPDWDRVFEFASAQDGHFSVAQAQAAGISRPNLQAHLKRGRVLRVHRGVYRLVRYPPGEHEDLTAIWLQSDQEGVFSHETALALHGLSDVLPARVHITLPPSWRRRELLDGLVVHFDEMPEADRAWHGAVPITSVRRTLQDCAKAGLSPEHLQQAVAQALRRGLVARSELADVERTLQPFGGIQP</sequence>
<organism evidence="2 3">
    <name type="scientific">Nannocystis radixulma</name>
    <dbReference type="NCBI Taxonomy" id="2995305"/>
    <lineage>
        <taxon>Bacteria</taxon>
        <taxon>Pseudomonadati</taxon>
        <taxon>Myxococcota</taxon>
        <taxon>Polyangia</taxon>
        <taxon>Nannocystales</taxon>
        <taxon>Nannocystaceae</taxon>
        <taxon>Nannocystis</taxon>
    </lineage>
</organism>
<dbReference type="Proteomes" id="UP001217838">
    <property type="component" value="Unassembled WGS sequence"/>
</dbReference>
<proteinExistence type="predicted"/>
<evidence type="ECO:0000259" key="1">
    <source>
        <dbReference type="Pfam" id="PF13338"/>
    </source>
</evidence>
<dbReference type="EMBL" id="JAQNDN010000004">
    <property type="protein sequence ID" value="MDC0668485.1"/>
    <property type="molecule type" value="Genomic_DNA"/>
</dbReference>